<evidence type="ECO:0000313" key="4">
    <source>
        <dbReference type="Proteomes" id="UP000218387"/>
    </source>
</evidence>
<evidence type="ECO:0000313" key="3">
    <source>
        <dbReference type="EMBL" id="QCT73691.1"/>
    </source>
</evidence>
<reference evidence="3 4" key="1">
    <citation type="submission" date="2018-05" db="EMBL/GenBank/DDBJ databases">
        <title>Genome comparison of Eubacterium sp.</title>
        <authorList>
            <person name="Feng Y."/>
            <person name="Sanchez-Andrea I."/>
            <person name="Stams A.J.M."/>
            <person name="De Vos W.M."/>
        </authorList>
    </citation>
    <scope>NUCLEOTIDE SEQUENCE [LARGE SCALE GENOMIC DNA]</scope>
    <source>
        <strain evidence="3 4">YI</strain>
    </source>
</reference>
<dbReference type="Gene3D" id="3.30.1380.10">
    <property type="match status" value="1"/>
</dbReference>
<evidence type="ECO:0000259" key="2">
    <source>
        <dbReference type="Pfam" id="PF08291"/>
    </source>
</evidence>
<accession>A0A4P9CFD2</accession>
<sequence>MGLTACLLVGAAAVQVRCLEGPAADAREETEARVAKPALTGEPAVPEPEETLQEEAVTAEPETPMASEHFGLWEYACDCAGYCSGFPVMPDPELTVRVEALRCACGRPVILTSGVRCGPRNEEVGGVSWSFHKRGRAADLYCPGVGVGDLAALAKGVGLNVLPYYSSGYVHVELVE</sequence>
<organism evidence="3 4">
    <name type="scientific">Eubacterium maltosivorans</name>
    <dbReference type="NCBI Taxonomy" id="2041044"/>
    <lineage>
        <taxon>Bacteria</taxon>
        <taxon>Bacillati</taxon>
        <taxon>Bacillota</taxon>
        <taxon>Clostridia</taxon>
        <taxon>Eubacteriales</taxon>
        <taxon>Eubacteriaceae</taxon>
        <taxon>Eubacterium</taxon>
    </lineage>
</organism>
<dbReference type="InterPro" id="IPR013230">
    <property type="entry name" value="Peptidase_M15A_C"/>
</dbReference>
<keyword evidence="4" id="KW-1185">Reference proteome</keyword>
<evidence type="ECO:0000256" key="1">
    <source>
        <dbReference type="SAM" id="MobiDB-lite"/>
    </source>
</evidence>
<dbReference type="EMBL" id="CP029487">
    <property type="protein sequence ID" value="QCT73691.1"/>
    <property type="molecule type" value="Genomic_DNA"/>
</dbReference>
<feature type="region of interest" description="Disordered" evidence="1">
    <location>
        <begin position="27"/>
        <end position="50"/>
    </location>
</feature>
<proteinExistence type="predicted"/>
<dbReference type="InterPro" id="IPR009045">
    <property type="entry name" value="Zn_M74/Hedgehog-like"/>
</dbReference>
<gene>
    <name evidence="3" type="ORF">CPZ25_018200</name>
</gene>
<feature type="domain" description="Peptidase M15A C-terminal" evidence="2">
    <location>
        <begin position="69"/>
        <end position="172"/>
    </location>
</feature>
<dbReference type="Proteomes" id="UP000218387">
    <property type="component" value="Chromosome"/>
</dbReference>
<dbReference type="KEGG" id="emt:CPZ25_018200"/>
<protein>
    <submittedName>
        <fullName evidence="3">Peptidase M15</fullName>
    </submittedName>
</protein>
<dbReference type="AlphaFoldDB" id="A0A4P9CFD2"/>
<dbReference type="Pfam" id="PF08291">
    <property type="entry name" value="Peptidase_M15_3"/>
    <property type="match status" value="1"/>
</dbReference>
<dbReference type="SUPFAM" id="SSF55166">
    <property type="entry name" value="Hedgehog/DD-peptidase"/>
    <property type="match status" value="1"/>
</dbReference>
<name>A0A4P9CFD2_EUBML</name>